<dbReference type="EMBL" id="AFRT01001752">
    <property type="protein sequence ID" value="ELU39490.1"/>
    <property type="molecule type" value="Genomic_DNA"/>
</dbReference>
<keyword evidence="1" id="KW-0479">Metal-binding</keyword>
<dbReference type="GO" id="GO:0005506">
    <property type="term" value="F:iron ion binding"/>
    <property type="evidence" value="ECO:0007669"/>
    <property type="project" value="InterPro"/>
</dbReference>
<dbReference type="Gene3D" id="1.10.640.10">
    <property type="entry name" value="Haem peroxidase domain superfamily, animal type"/>
    <property type="match status" value="1"/>
</dbReference>
<proteinExistence type="predicted"/>
<dbReference type="InterPro" id="IPR036396">
    <property type="entry name" value="Cyt_P450_sf"/>
</dbReference>
<sequence>MAYLAPLEDAKTLKETMTKMVGGDTALDDRAGTMNKIFAVIPKLPQDSELSKTMNDYLITMLYNSLPHPPTSYVGEDRFRKADGSRNNVNMPDLGRAGTTYARNVQGRRLQPPTYLPPTSMVYDELLKATGSRDSHPGGNSSMTFAFASLVTHSLFRTDPSDWGKNNTSSYLDLSPLYGSNEAEQDLVRVKDGRGLLHPDTFSEGRLVFLPPASGALLVIWNRNHNYIANNILKINEQKRWSDPPPEDPAKRAQQDKEIFETARLINCVGDYVAGFLGLGREGSSWSMQPFDVSQSDLKVKLNVEKETIARLSSTFFTGAFKRADEKWTSDIFDKIFSKKSSELELSDFYEALGRLRNGDVDESLRVDADPRKRNFGGIKRGPGGRFSDGDLAKILHNSTESVARRYGARGSPEVLRIIEIMGMEQARKWGVCTMNEFRKYLGLKTFKSFEEWNSDPVIANAARKLYKNIDDLELYPGLHAEECMKLGPGSGLCAGYTITRGILSDAICLVRGDRFFTTDFTPERLTSWGFEDVKRDPNNGAFGAYLPKCQCCPQTVTLPRHYTYNSVYGLFPFFTPETTKQNLTKLKVADQYDFKRPSEAPIPKPLNNFTAIKHVSNDIVKYKVPYGPDMKYGRYLTYDRGMFLIFDEQPLHDNDRQLAFHALFPSNDVVKSHVDYYSKKIKELIACRSSKYDNIPGTFVDIIDVINKAAVHWASENLCGIIPKYEKNPNGEISDEALYQKFAILFSCVFRNTEPYLGWALRRGAKAASDEINGKIKANLERIQTPPIAGPIFLGIKSALETATGQTRPSDNFHKALLSSKKPVNDLTAMVLGLCVGSSVNFLTARPATAQMVDFYMDDAHKKEREHIFQLASKNDDESTQLLAGYYREAAQTCRFPALVRIAVAQDEIPQSGGKPAISVKPGDRLFCSYRNAHLDPELFPNPEKVDPRRPKENYAVQATGTHGCPGMDFSEQSIPAIMRAVFGLKNLRPAPGVLGTLESFDSSLLGTKIRTYIDEKGCPSPWPTSLVLVDHEALSSNPSLYPVAKRGDYPTREPPRMWVPQSFLTFSS</sequence>
<dbReference type="InterPro" id="IPR019791">
    <property type="entry name" value="Haem_peroxidase_animal"/>
</dbReference>
<evidence type="ECO:0000256" key="5">
    <source>
        <dbReference type="SAM" id="MobiDB-lite"/>
    </source>
</evidence>
<keyword evidence="7" id="KW-1185">Reference proteome</keyword>
<dbReference type="GO" id="GO:0004497">
    <property type="term" value="F:monooxygenase activity"/>
    <property type="evidence" value="ECO:0007669"/>
    <property type="project" value="InterPro"/>
</dbReference>
<keyword evidence="3" id="KW-0560">Oxidoreductase</keyword>
<dbReference type="GO" id="GO:0006979">
    <property type="term" value="P:response to oxidative stress"/>
    <property type="evidence" value="ECO:0007669"/>
    <property type="project" value="InterPro"/>
</dbReference>
<keyword evidence="2" id="KW-0223">Dioxygenase</keyword>
<dbReference type="AlphaFoldDB" id="L8WND2"/>
<organism evidence="6 7">
    <name type="scientific">Thanatephorus cucumeris (strain AG1-IA)</name>
    <name type="common">Rice sheath blight fungus</name>
    <name type="synonym">Rhizoctonia solani</name>
    <dbReference type="NCBI Taxonomy" id="983506"/>
    <lineage>
        <taxon>Eukaryota</taxon>
        <taxon>Fungi</taxon>
        <taxon>Dikarya</taxon>
        <taxon>Basidiomycota</taxon>
        <taxon>Agaricomycotina</taxon>
        <taxon>Agaricomycetes</taxon>
        <taxon>Cantharellales</taxon>
        <taxon>Ceratobasidiaceae</taxon>
        <taxon>Rhizoctonia</taxon>
        <taxon>Rhizoctonia solani AG-1</taxon>
    </lineage>
</organism>
<evidence type="ECO:0000256" key="3">
    <source>
        <dbReference type="ARBA" id="ARBA00023002"/>
    </source>
</evidence>
<dbReference type="STRING" id="983506.L8WND2"/>
<evidence type="ECO:0000256" key="1">
    <source>
        <dbReference type="ARBA" id="ARBA00022723"/>
    </source>
</evidence>
<dbReference type="GO" id="GO:0016705">
    <property type="term" value="F:oxidoreductase activity, acting on paired donors, with incorporation or reduction of molecular oxygen"/>
    <property type="evidence" value="ECO:0007669"/>
    <property type="project" value="InterPro"/>
</dbReference>
<comment type="caution">
    <text evidence="6">The sequence shown here is derived from an EMBL/GenBank/DDBJ whole genome shotgun (WGS) entry which is preliminary data.</text>
</comment>
<dbReference type="InterPro" id="IPR050783">
    <property type="entry name" value="Oxylipin_biosynth_metab"/>
</dbReference>
<dbReference type="OMA" id="INEWGRW"/>
<dbReference type="GO" id="GO:0004601">
    <property type="term" value="F:peroxidase activity"/>
    <property type="evidence" value="ECO:0007669"/>
    <property type="project" value="InterPro"/>
</dbReference>
<dbReference type="Pfam" id="PF03098">
    <property type="entry name" value="An_peroxidase"/>
    <property type="match status" value="1"/>
</dbReference>
<dbReference type="OrthoDB" id="823504at2759"/>
<gene>
    <name evidence="6" type="ORF">AG1IA_06477</name>
</gene>
<dbReference type="GO" id="GO:0006631">
    <property type="term" value="P:fatty acid metabolic process"/>
    <property type="evidence" value="ECO:0007669"/>
    <property type="project" value="UniProtKB-ARBA"/>
</dbReference>
<protein>
    <submittedName>
        <fullName evidence="6">Linoleate diol synthase</fullName>
    </submittedName>
</protein>
<dbReference type="Gene3D" id="1.10.630.10">
    <property type="entry name" value="Cytochrome P450"/>
    <property type="match status" value="1"/>
</dbReference>
<dbReference type="SUPFAM" id="SSF48113">
    <property type="entry name" value="Heme-dependent peroxidases"/>
    <property type="match status" value="1"/>
</dbReference>
<accession>L8WND2</accession>
<evidence type="ECO:0000313" key="6">
    <source>
        <dbReference type="EMBL" id="ELU39490.1"/>
    </source>
</evidence>
<keyword evidence="4" id="KW-0408">Iron</keyword>
<dbReference type="GO" id="GO:0020037">
    <property type="term" value="F:heme binding"/>
    <property type="evidence" value="ECO:0007669"/>
    <property type="project" value="InterPro"/>
</dbReference>
<feature type="region of interest" description="Disordered" evidence="5">
    <location>
        <begin position="83"/>
        <end position="115"/>
    </location>
</feature>
<evidence type="ECO:0000256" key="4">
    <source>
        <dbReference type="ARBA" id="ARBA00023004"/>
    </source>
</evidence>
<dbReference type="InterPro" id="IPR037120">
    <property type="entry name" value="Haem_peroxidase_sf_animal"/>
</dbReference>
<dbReference type="PANTHER" id="PTHR11903:SF37">
    <property type="entry name" value="PSI-PRODUCING OXYGENASE A"/>
    <property type="match status" value="1"/>
</dbReference>
<dbReference type="GO" id="GO:0051213">
    <property type="term" value="F:dioxygenase activity"/>
    <property type="evidence" value="ECO:0007669"/>
    <property type="project" value="UniProtKB-KW"/>
</dbReference>
<name>L8WND2_THACA</name>
<evidence type="ECO:0000313" key="7">
    <source>
        <dbReference type="Proteomes" id="UP000011668"/>
    </source>
</evidence>
<reference evidence="6 7" key="1">
    <citation type="journal article" date="2013" name="Nat. Commun.">
        <title>The evolution and pathogenic mechanisms of the rice sheath blight pathogen.</title>
        <authorList>
            <person name="Zheng A."/>
            <person name="Lin R."/>
            <person name="Xu L."/>
            <person name="Qin P."/>
            <person name="Tang C."/>
            <person name="Ai P."/>
            <person name="Zhang D."/>
            <person name="Liu Y."/>
            <person name="Sun Z."/>
            <person name="Feng H."/>
            <person name="Wang Y."/>
            <person name="Chen Y."/>
            <person name="Liang X."/>
            <person name="Fu R."/>
            <person name="Li Q."/>
            <person name="Zhang J."/>
            <person name="Yu X."/>
            <person name="Xie Z."/>
            <person name="Ding L."/>
            <person name="Guan P."/>
            <person name="Tang J."/>
            <person name="Liang Y."/>
            <person name="Wang S."/>
            <person name="Deng Q."/>
            <person name="Li S."/>
            <person name="Zhu J."/>
            <person name="Wang L."/>
            <person name="Liu H."/>
            <person name="Li P."/>
        </authorList>
    </citation>
    <scope>NUCLEOTIDE SEQUENCE [LARGE SCALE GENOMIC DNA]</scope>
    <source>
        <strain evidence="7">AG-1 IA</strain>
    </source>
</reference>
<dbReference type="PANTHER" id="PTHR11903">
    <property type="entry name" value="PROSTAGLANDIN G/H SYNTHASE"/>
    <property type="match status" value="1"/>
</dbReference>
<evidence type="ECO:0000256" key="2">
    <source>
        <dbReference type="ARBA" id="ARBA00022964"/>
    </source>
</evidence>
<dbReference type="Proteomes" id="UP000011668">
    <property type="component" value="Unassembled WGS sequence"/>
</dbReference>
<dbReference type="InterPro" id="IPR010255">
    <property type="entry name" value="Haem_peroxidase_sf"/>
</dbReference>
<dbReference type="PROSITE" id="PS50292">
    <property type="entry name" value="PEROXIDASE_3"/>
    <property type="match status" value="1"/>
</dbReference>
<dbReference type="SUPFAM" id="SSF48264">
    <property type="entry name" value="Cytochrome P450"/>
    <property type="match status" value="1"/>
</dbReference>
<dbReference type="HOGENOM" id="CLU_002329_0_0_1"/>